<name>A0A0N8NSY9_9CLOT</name>
<reference evidence="3 4" key="1">
    <citation type="submission" date="2015-09" db="EMBL/GenBank/DDBJ databases">
        <title>Genome sequence of Oxobacter pfennigii DSM 3222.</title>
        <authorList>
            <person name="Poehlein A."/>
            <person name="Bengelsdorf F.R."/>
            <person name="Schiel-Bengelsdorf B."/>
            <person name="Duerre P."/>
            <person name="Daniel R."/>
        </authorList>
    </citation>
    <scope>NUCLEOTIDE SEQUENCE [LARGE SCALE GENOMIC DNA]</scope>
    <source>
        <strain evidence="3 4">DSM 3222</strain>
    </source>
</reference>
<gene>
    <name evidence="3" type="ORF">OXPF_28010</name>
</gene>
<protein>
    <submittedName>
        <fullName evidence="3">Uncharacterized protein</fullName>
    </submittedName>
</protein>
<feature type="signal peptide" evidence="2">
    <location>
        <begin position="1"/>
        <end position="38"/>
    </location>
</feature>
<comment type="caution">
    <text evidence="3">The sequence shown here is derived from an EMBL/GenBank/DDBJ whole genome shotgun (WGS) entry which is preliminary data.</text>
</comment>
<evidence type="ECO:0000256" key="1">
    <source>
        <dbReference type="SAM" id="MobiDB-lite"/>
    </source>
</evidence>
<feature type="compositionally biased region" description="Acidic residues" evidence="1">
    <location>
        <begin position="56"/>
        <end position="65"/>
    </location>
</feature>
<evidence type="ECO:0000313" key="3">
    <source>
        <dbReference type="EMBL" id="KPU43360.1"/>
    </source>
</evidence>
<dbReference type="EMBL" id="LKET01000039">
    <property type="protein sequence ID" value="KPU43360.1"/>
    <property type="molecule type" value="Genomic_DNA"/>
</dbReference>
<keyword evidence="2" id="KW-0732">Signal</keyword>
<dbReference type="SUPFAM" id="SSF48239">
    <property type="entry name" value="Terpenoid cyclases/Protein prenyltransferases"/>
    <property type="match status" value="1"/>
</dbReference>
<proteinExistence type="predicted"/>
<accession>A0A0N8NSY9</accession>
<dbReference type="STRING" id="36849.OXPF_28010"/>
<dbReference type="Gene3D" id="1.50.10.20">
    <property type="match status" value="1"/>
</dbReference>
<dbReference type="AlphaFoldDB" id="A0A0N8NSY9"/>
<dbReference type="InterPro" id="IPR008930">
    <property type="entry name" value="Terpenoid_cyclase/PrenylTrfase"/>
</dbReference>
<evidence type="ECO:0000313" key="4">
    <source>
        <dbReference type="Proteomes" id="UP000050326"/>
    </source>
</evidence>
<dbReference type="OrthoDB" id="411361at2"/>
<keyword evidence="4" id="KW-1185">Reference proteome</keyword>
<sequence>MFSKKTGILKKNICRVLVFTMMLSIVCSGFSTIETARAQEPEDTTINEEISNTDTDINEENDVNEENPGNEIETGTDEENEMPAEMPQSENEEEDKEVFIYSTQAVTTPTITIVNSFNNVKVGDEIELEVEDEAGQAVPAGNLSFSVSDEELGRMDEEVPNKFIALSSGTIALEAALKDDLNIKDEVEFTITNPFRERAEQAIEGAIESAEEENYSSDWMVIGLVRAGRWDLIPADYLQNAADYINANINDEFTRKPTEAERKVLSILAAGGDPTNIGEINLINWISNANLSDQGLNAYIFALIAYDSKQYELPSGAAWTRERLIDEILNAECSNNSTANPYKELGGWALSGSSADTDMTGMTMTALAPYNNSDYPEVQAAINRAVDWLSFAQDLSGGYGTMGSLSSESCAQVIMGLCTNGIDPTGERFTKNGKNVIDALLSFELPEHKGFAHVKSSSGTLRWNGMATEQALYALDQYIYFLDQKGSIYWWADEQDETPPVITVTVPDGDVLIDRQFIFTVTAIDNVDGPVTPVVKLNGEILEEIDGQYKGYVIDGDNILEIEAEDSAGNKSVETYTINYADYPIVIERIGEESLSKGSSTQVSFSAENISNVDQYVILWIELTKNGDEPEIVSYSYVTKFLKAGESEVFTAGFIIPDDGEDYYIEAVICNDSEYMEELSDDIIIYAE</sequence>
<feature type="region of interest" description="Disordered" evidence="1">
    <location>
        <begin position="38"/>
        <end position="92"/>
    </location>
</feature>
<feature type="chain" id="PRO_5006028833" evidence="2">
    <location>
        <begin position="39"/>
        <end position="688"/>
    </location>
</feature>
<dbReference type="Proteomes" id="UP000050326">
    <property type="component" value="Unassembled WGS sequence"/>
</dbReference>
<dbReference type="RefSeq" id="WP_054875810.1">
    <property type="nucleotide sequence ID" value="NZ_LKET01000039.1"/>
</dbReference>
<organism evidence="3 4">
    <name type="scientific">Oxobacter pfennigii</name>
    <dbReference type="NCBI Taxonomy" id="36849"/>
    <lineage>
        <taxon>Bacteria</taxon>
        <taxon>Bacillati</taxon>
        <taxon>Bacillota</taxon>
        <taxon>Clostridia</taxon>
        <taxon>Eubacteriales</taxon>
        <taxon>Clostridiaceae</taxon>
        <taxon>Oxobacter</taxon>
    </lineage>
</organism>
<evidence type="ECO:0000256" key="2">
    <source>
        <dbReference type="SAM" id="SignalP"/>
    </source>
</evidence>